<feature type="region of interest" description="Disordered" evidence="1">
    <location>
        <begin position="38"/>
        <end position="58"/>
    </location>
</feature>
<comment type="caution">
    <text evidence="2">The sequence shown here is derived from an EMBL/GenBank/DDBJ whole genome shotgun (WGS) entry which is preliminary data.</text>
</comment>
<dbReference type="EMBL" id="VZRL01001640">
    <property type="protein sequence ID" value="NWV19442.1"/>
    <property type="molecule type" value="Genomic_DNA"/>
</dbReference>
<feature type="region of interest" description="Disordered" evidence="1">
    <location>
        <begin position="79"/>
        <end position="116"/>
    </location>
</feature>
<name>A0A7K6D0Y4_9PASS</name>
<dbReference type="Proteomes" id="UP000571324">
    <property type="component" value="Unassembled WGS sequence"/>
</dbReference>
<gene>
    <name evidence="2" type="primary">Hes5_1</name>
    <name evidence="2" type="ORF">ORISOL_R12385</name>
</gene>
<sequence>SDLQQLELLLEKGFQRHRPNSELGMAASDAGYRRAFAAPAKSPQQDYPDGQCPGAALQFPSLRSTGAATRGELSCRCRRSQAAPEDSCSSSAPTTSHQPPAKPAAPRSSRSLRRPW</sequence>
<dbReference type="OrthoDB" id="9212904at2759"/>
<accession>A0A7K6D0Y4</accession>
<keyword evidence="3" id="KW-1185">Reference proteome</keyword>
<evidence type="ECO:0000313" key="3">
    <source>
        <dbReference type="Proteomes" id="UP000571324"/>
    </source>
</evidence>
<feature type="non-terminal residue" evidence="2">
    <location>
        <position position="1"/>
    </location>
</feature>
<feature type="compositionally biased region" description="Polar residues" evidence="1">
    <location>
        <begin position="87"/>
        <end position="98"/>
    </location>
</feature>
<feature type="non-terminal residue" evidence="2">
    <location>
        <position position="116"/>
    </location>
</feature>
<protein>
    <submittedName>
        <fullName evidence="2">HES5 factor</fullName>
    </submittedName>
</protein>
<reference evidence="2 3" key="1">
    <citation type="submission" date="2019-09" db="EMBL/GenBank/DDBJ databases">
        <title>Bird 10,000 Genomes (B10K) Project - Family phase.</title>
        <authorList>
            <person name="Zhang G."/>
        </authorList>
    </citation>
    <scope>NUCLEOTIDE SEQUENCE [LARGE SCALE GENOMIC DNA]</scope>
    <source>
        <strain evidence="2">B10K-DU-029-52</strain>
    </source>
</reference>
<evidence type="ECO:0000256" key="1">
    <source>
        <dbReference type="SAM" id="MobiDB-lite"/>
    </source>
</evidence>
<organism evidence="2 3">
    <name type="scientific">Origma solitaria</name>
    <dbReference type="NCBI Taxonomy" id="720586"/>
    <lineage>
        <taxon>Eukaryota</taxon>
        <taxon>Metazoa</taxon>
        <taxon>Chordata</taxon>
        <taxon>Craniata</taxon>
        <taxon>Vertebrata</taxon>
        <taxon>Euteleostomi</taxon>
        <taxon>Archelosauria</taxon>
        <taxon>Archosauria</taxon>
        <taxon>Dinosauria</taxon>
        <taxon>Saurischia</taxon>
        <taxon>Theropoda</taxon>
        <taxon>Coelurosauria</taxon>
        <taxon>Aves</taxon>
        <taxon>Neognathae</taxon>
        <taxon>Neoaves</taxon>
        <taxon>Telluraves</taxon>
        <taxon>Australaves</taxon>
        <taxon>Passeriformes</taxon>
        <taxon>Meliphagoidea</taxon>
        <taxon>Acanthizidae</taxon>
        <taxon>Origma</taxon>
    </lineage>
</organism>
<proteinExistence type="predicted"/>
<dbReference type="AlphaFoldDB" id="A0A7K6D0Y4"/>
<evidence type="ECO:0000313" key="2">
    <source>
        <dbReference type="EMBL" id="NWV19442.1"/>
    </source>
</evidence>